<evidence type="ECO:0000256" key="2">
    <source>
        <dbReference type="ARBA" id="ARBA00008445"/>
    </source>
</evidence>
<gene>
    <name evidence="14" type="primary">secG</name>
</gene>
<keyword evidence="10 12" id="KW-0472">Membrane</keyword>
<geneLocation type="plastid" evidence="14"/>
<evidence type="ECO:0000313" key="14">
    <source>
        <dbReference type="EMBL" id="AYR05854.1"/>
    </source>
</evidence>
<sequence>MKLVWYISSLFTILLILISNPKSQGFGSIGNQSQLFSYTRSTQKNILILTIIAASIFVFLTIILTSNLFI</sequence>
<dbReference type="EMBL" id="MH281627">
    <property type="protein sequence ID" value="AYR05854.1"/>
    <property type="molecule type" value="Genomic_DNA"/>
</dbReference>
<evidence type="ECO:0000256" key="12">
    <source>
        <dbReference type="SAM" id="Phobius"/>
    </source>
</evidence>
<dbReference type="Pfam" id="PF03840">
    <property type="entry name" value="SecG"/>
    <property type="match status" value="1"/>
</dbReference>
<evidence type="ECO:0000256" key="10">
    <source>
        <dbReference type="ARBA" id="ARBA00023136"/>
    </source>
</evidence>
<evidence type="ECO:0000256" key="9">
    <source>
        <dbReference type="ARBA" id="ARBA00023010"/>
    </source>
</evidence>
<comment type="subcellular location">
    <subcellularLocation>
        <location evidence="1">Membrane</location>
        <topology evidence="1">Multi-pass membrane protein</topology>
    </subcellularLocation>
</comment>
<keyword evidence="13" id="KW-0732">Signal</keyword>
<dbReference type="GO" id="GO:0009306">
    <property type="term" value="P:protein secretion"/>
    <property type="evidence" value="ECO:0007669"/>
    <property type="project" value="InterPro"/>
</dbReference>
<dbReference type="GO" id="GO:0015450">
    <property type="term" value="F:protein-transporting ATPase activity"/>
    <property type="evidence" value="ECO:0007669"/>
    <property type="project" value="InterPro"/>
</dbReference>
<comment type="function">
    <text evidence="11">Involved in protein export. Participates in an early event of protein translocation across the chloroplast thylakoid membrane.</text>
</comment>
<keyword evidence="7" id="KW-0653">Protein transport</keyword>
<protein>
    <recommendedName>
        <fullName evidence="4">Probable protein-export membrane protein SecG</fullName>
    </recommendedName>
    <alternativeName>
        <fullName evidence="3">Probable protein-export membrane protein secG</fullName>
    </alternativeName>
</protein>
<dbReference type="GO" id="GO:0016020">
    <property type="term" value="C:membrane"/>
    <property type="evidence" value="ECO:0007669"/>
    <property type="project" value="UniProtKB-SubCell"/>
</dbReference>
<organism evidence="14">
    <name type="scientific">Lithothamnion sp</name>
    <dbReference type="NCBI Taxonomy" id="1940749"/>
    <lineage>
        <taxon>Eukaryota</taxon>
        <taxon>Rhodophyta</taxon>
        <taxon>Florideophyceae</taxon>
        <taxon>Corallinophycidae</taxon>
        <taxon>Hapalidiales</taxon>
        <taxon>Hapalidiaceae</taxon>
        <taxon>Melobesioideae</taxon>
        <taxon>Lithothamnion</taxon>
    </lineage>
</organism>
<keyword evidence="6 12" id="KW-0812">Transmembrane</keyword>
<feature type="chain" id="PRO_5018017539" description="Probable protein-export membrane protein SecG" evidence="13">
    <location>
        <begin position="26"/>
        <end position="70"/>
    </location>
</feature>
<evidence type="ECO:0000256" key="11">
    <source>
        <dbReference type="ARBA" id="ARBA00025638"/>
    </source>
</evidence>
<dbReference type="NCBIfam" id="TIGR00810">
    <property type="entry name" value="secG"/>
    <property type="match status" value="1"/>
</dbReference>
<keyword evidence="14" id="KW-0934">Plastid</keyword>
<evidence type="ECO:0000256" key="7">
    <source>
        <dbReference type="ARBA" id="ARBA00022927"/>
    </source>
</evidence>
<evidence type="ECO:0000256" key="8">
    <source>
        <dbReference type="ARBA" id="ARBA00022989"/>
    </source>
</evidence>
<evidence type="ECO:0000256" key="4">
    <source>
        <dbReference type="ARBA" id="ARBA00015435"/>
    </source>
</evidence>
<feature type="signal peptide" evidence="13">
    <location>
        <begin position="1"/>
        <end position="25"/>
    </location>
</feature>
<reference evidence="14" key="1">
    <citation type="journal article" date="2018" name="Genome Biol. Evol.">
        <title>Mitochondrial and Plastid Genomes from Coralline Red Algae Provide Insights into the Incongruent Evolutionary Histories of Organelles.</title>
        <authorList>
            <person name="Lee J."/>
            <person name="Song H.J."/>
            <person name="In Park S."/>
            <person name="Lee Y.M."/>
            <person name="Jeong S.Y."/>
            <person name="Oh Cho T."/>
            <person name="Kim J.H."/>
            <person name="Choi H.G."/>
            <person name="Choi C.G."/>
            <person name="Nelson W.A."/>
            <person name="Fredericq S."/>
            <person name="Bhattacharya D."/>
            <person name="Su Yoon H."/>
        </authorList>
    </citation>
    <scope>NUCLEOTIDE SEQUENCE</scope>
</reference>
<evidence type="ECO:0000256" key="6">
    <source>
        <dbReference type="ARBA" id="ARBA00022692"/>
    </source>
</evidence>
<dbReference type="AlphaFoldDB" id="A0A3G3MG94"/>
<feature type="transmembrane region" description="Helical" evidence="12">
    <location>
        <begin position="47"/>
        <end position="69"/>
    </location>
</feature>
<keyword evidence="5" id="KW-0813">Transport</keyword>
<evidence type="ECO:0000256" key="5">
    <source>
        <dbReference type="ARBA" id="ARBA00022448"/>
    </source>
</evidence>
<proteinExistence type="inferred from homology"/>
<comment type="similarity">
    <text evidence="2">Belongs to the SecG family.</text>
</comment>
<name>A0A3G3MG94_9FLOR</name>
<keyword evidence="9" id="KW-0811">Translocation</keyword>
<evidence type="ECO:0000256" key="3">
    <source>
        <dbReference type="ARBA" id="ARBA00013657"/>
    </source>
</evidence>
<dbReference type="InterPro" id="IPR004692">
    <property type="entry name" value="SecG"/>
</dbReference>
<accession>A0A3G3MG94</accession>
<evidence type="ECO:0000256" key="13">
    <source>
        <dbReference type="SAM" id="SignalP"/>
    </source>
</evidence>
<evidence type="ECO:0000256" key="1">
    <source>
        <dbReference type="ARBA" id="ARBA00004141"/>
    </source>
</evidence>
<keyword evidence="8 12" id="KW-1133">Transmembrane helix</keyword>